<organism evidence="2 3">
    <name type="scientific">Rubrobacter tropicus</name>
    <dbReference type="NCBI Taxonomy" id="2653851"/>
    <lineage>
        <taxon>Bacteria</taxon>
        <taxon>Bacillati</taxon>
        <taxon>Actinomycetota</taxon>
        <taxon>Rubrobacteria</taxon>
        <taxon>Rubrobacterales</taxon>
        <taxon>Rubrobacteraceae</taxon>
        <taxon>Rubrobacter</taxon>
    </lineage>
</organism>
<protein>
    <submittedName>
        <fullName evidence="2">Phage holin family protein</fullName>
    </submittedName>
</protein>
<keyword evidence="1" id="KW-0812">Transmembrane</keyword>
<evidence type="ECO:0000313" key="2">
    <source>
        <dbReference type="EMBL" id="QIN84894.1"/>
    </source>
</evidence>
<feature type="transmembrane region" description="Helical" evidence="1">
    <location>
        <begin position="105"/>
        <end position="130"/>
    </location>
</feature>
<keyword evidence="1" id="KW-1133">Transmembrane helix</keyword>
<sequence length="157" mass="16949">MTLQDGEGSAGMEGRERVVEFGRELREGPEPSDRSIKEIIDVLRPQVQELVAKQTELARTELAPVGKRAGLAAGLLAAAAVFMLVFLIFLSLTGVYVLAVFLPQWVAALIVSGILLLVGGILAGAGASILRKLDPKPHRTIRTLQQNVNWLKGQISR</sequence>
<keyword evidence="3" id="KW-1185">Reference proteome</keyword>
<dbReference type="EMBL" id="CP045119">
    <property type="protein sequence ID" value="QIN84894.1"/>
    <property type="molecule type" value="Genomic_DNA"/>
</dbReference>
<gene>
    <name evidence="2" type="ORF">GBA63_21285</name>
</gene>
<feature type="transmembrane region" description="Helical" evidence="1">
    <location>
        <begin position="69"/>
        <end position="99"/>
    </location>
</feature>
<evidence type="ECO:0000313" key="3">
    <source>
        <dbReference type="Proteomes" id="UP000501452"/>
    </source>
</evidence>
<dbReference type="InterPro" id="IPR009937">
    <property type="entry name" value="Phage_holin_3_6"/>
</dbReference>
<accession>A0A6G8QEG5</accession>
<evidence type="ECO:0000256" key="1">
    <source>
        <dbReference type="SAM" id="Phobius"/>
    </source>
</evidence>
<dbReference type="Proteomes" id="UP000501452">
    <property type="component" value="Chromosome"/>
</dbReference>
<dbReference type="KEGG" id="rub:GBA63_21285"/>
<proteinExistence type="predicted"/>
<dbReference type="Pfam" id="PF07332">
    <property type="entry name" value="Phage_holin_3_6"/>
    <property type="match status" value="1"/>
</dbReference>
<keyword evidence="1" id="KW-0472">Membrane</keyword>
<reference evidence="2 3" key="1">
    <citation type="submission" date="2019-10" db="EMBL/GenBank/DDBJ databases">
        <title>Rubrobacter sp nov SCSIO 52090 isolated from a deep-sea sediment in the South China Sea.</title>
        <authorList>
            <person name="Chen R.W."/>
        </authorList>
    </citation>
    <scope>NUCLEOTIDE SEQUENCE [LARGE SCALE GENOMIC DNA]</scope>
    <source>
        <strain evidence="2 3">SCSIO 52909</strain>
    </source>
</reference>
<dbReference type="AlphaFoldDB" id="A0A6G8QEG5"/>
<name>A0A6G8QEG5_9ACTN</name>